<organism evidence="1 2">
    <name type="scientific">Bosea vaviloviae</name>
    <dbReference type="NCBI Taxonomy" id="1526658"/>
    <lineage>
        <taxon>Bacteria</taxon>
        <taxon>Pseudomonadati</taxon>
        <taxon>Pseudomonadota</taxon>
        <taxon>Alphaproteobacteria</taxon>
        <taxon>Hyphomicrobiales</taxon>
        <taxon>Boseaceae</taxon>
        <taxon>Bosea</taxon>
    </lineage>
</organism>
<gene>
    <name evidence="1" type="ORF">BHK69_12820</name>
</gene>
<protein>
    <submittedName>
        <fullName evidence="1">Uncharacterized protein</fullName>
    </submittedName>
</protein>
<evidence type="ECO:0000313" key="2">
    <source>
        <dbReference type="Proteomes" id="UP000094969"/>
    </source>
</evidence>
<dbReference type="KEGG" id="bvv:BHK69_12820"/>
<keyword evidence="2" id="KW-1185">Reference proteome</keyword>
<name>A0A1D7U1J3_9HYPH</name>
<evidence type="ECO:0000313" key="1">
    <source>
        <dbReference type="EMBL" id="AOO81230.1"/>
    </source>
</evidence>
<reference evidence="1 2" key="1">
    <citation type="journal article" date="2015" name="Antonie Van Leeuwenhoek">
        <title>Bosea vaviloviae sp. nov., a new species of slow-growing rhizobia isolated from nodules of the relict species Vavilovia formosa (Stev.) Fed.</title>
        <authorList>
            <person name="Safronova V.I."/>
            <person name="Kuznetsova I.G."/>
            <person name="Sazanova A.L."/>
            <person name="Kimeklis A.K."/>
            <person name="Belimov A.A."/>
            <person name="Andronov E.E."/>
            <person name="Pinaev A.G."/>
            <person name="Chizhevskaya E.P."/>
            <person name="Pukhaev A.R."/>
            <person name="Popov K.P."/>
            <person name="Willems A."/>
            <person name="Tikhonovich I.A."/>
        </authorList>
    </citation>
    <scope>NUCLEOTIDE SEQUENCE [LARGE SCALE GENOMIC DNA]</scope>
    <source>
        <strain evidence="1 2">Vaf18</strain>
    </source>
</reference>
<proteinExistence type="predicted"/>
<dbReference type="Proteomes" id="UP000094969">
    <property type="component" value="Chromosome"/>
</dbReference>
<dbReference type="AlphaFoldDB" id="A0A1D7U1J3"/>
<accession>A0A1D7U1J3</accession>
<sequence>MLYSALNLPHSQVAYAIYFSPSGFDARSEIVDNVLKQFMFENGELGSLRNLWDRVFLKVQRARKVRNTIAHASPQTLVINGRSHARLTAPAFDVIRLGRKIADRQIPGLTASDIAEAVQTAHFARDRVDEVNRVFEAFYRERPVLPQRLLELEAGLQTSRGQGQLVQTLTVSSHQLPPSQG</sequence>
<dbReference type="EMBL" id="CP017147">
    <property type="protein sequence ID" value="AOO81230.1"/>
    <property type="molecule type" value="Genomic_DNA"/>
</dbReference>